<dbReference type="AlphaFoldDB" id="A0A933SC22"/>
<dbReference type="SUPFAM" id="SSF55785">
    <property type="entry name" value="PYP-like sensor domain (PAS domain)"/>
    <property type="match status" value="1"/>
</dbReference>
<dbReference type="PROSITE" id="PS50109">
    <property type="entry name" value="HIS_KIN"/>
    <property type="match status" value="1"/>
</dbReference>
<keyword evidence="5" id="KW-0547">Nucleotide-binding</keyword>
<dbReference type="PANTHER" id="PTHR43065">
    <property type="entry name" value="SENSOR HISTIDINE KINASE"/>
    <property type="match status" value="1"/>
</dbReference>
<protein>
    <recommendedName>
        <fullName evidence="2">histidine kinase</fullName>
        <ecNumber evidence="2">2.7.13.3</ecNumber>
    </recommendedName>
</protein>
<evidence type="ECO:0000256" key="1">
    <source>
        <dbReference type="ARBA" id="ARBA00000085"/>
    </source>
</evidence>
<dbReference type="InterPro" id="IPR003661">
    <property type="entry name" value="HisK_dim/P_dom"/>
</dbReference>
<keyword evidence="3" id="KW-0597">Phosphoprotein</keyword>
<reference evidence="10" key="1">
    <citation type="submission" date="2020-07" db="EMBL/GenBank/DDBJ databases">
        <title>Huge and variable diversity of episymbiotic CPR bacteria and DPANN archaea in groundwater ecosystems.</title>
        <authorList>
            <person name="He C.Y."/>
            <person name="Keren R."/>
            <person name="Whittaker M."/>
            <person name="Farag I.F."/>
            <person name="Doudna J."/>
            <person name="Cate J.H.D."/>
            <person name="Banfield J.F."/>
        </authorList>
    </citation>
    <scope>NUCLEOTIDE SEQUENCE</scope>
    <source>
        <strain evidence="10">NC_groundwater_1813_Pr3_B-0.1um_71_17</strain>
    </source>
</reference>
<dbReference type="InterPro" id="IPR036890">
    <property type="entry name" value="HATPase_C_sf"/>
</dbReference>
<dbReference type="InterPro" id="IPR005467">
    <property type="entry name" value="His_kinase_dom"/>
</dbReference>
<keyword evidence="6" id="KW-0418">Kinase</keyword>
<dbReference type="InterPro" id="IPR036097">
    <property type="entry name" value="HisK_dim/P_sf"/>
</dbReference>
<dbReference type="InterPro" id="IPR035965">
    <property type="entry name" value="PAS-like_dom_sf"/>
</dbReference>
<evidence type="ECO:0000313" key="11">
    <source>
        <dbReference type="Proteomes" id="UP000696931"/>
    </source>
</evidence>
<dbReference type="EMBL" id="JACRIW010000041">
    <property type="protein sequence ID" value="MBI5169023.1"/>
    <property type="molecule type" value="Genomic_DNA"/>
</dbReference>
<keyword evidence="4" id="KW-0808">Transferase</keyword>
<evidence type="ECO:0000256" key="5">
    <source>
        <dbReference type="ARBA" id="ARBA00022741"/>
    </source>
</evidence>
<keyword evidence="8" id="KW-0902">Two-component regulatory system</keyword>
<dbReference type="Gene3D" id="3.30.565.10">
    <property type="entry name" value="Histidine kinase-like ATPase, C-terminal domain"/>
    <property type="match status" value="1"/>
</dbReference>
<dbReference type="EC" id="2.7.13.3" evidence="2"/>
<evidence type="ECO:0000256" key="3">
    <source>
        <dbReference type="ARBA" id="ARBA00022553"/>
    </source>
</evidence>
<evidence type="ECO:0000259" key="9">
    <source>
        <dbReference type="PROSITE" id="PS50109"/>
    </source>
</evidence>
<comment type="caution">
    <text evidence="10">The sequence shown here is derived from an EMBL/GenBank/DDBJ whole genome shotgun (WGS) entry which is preliminary data.</text>
</comment>
<dbReference type="InterPro" id="IPR013656">
    <property type="entry name" value="PAS_4"/>
</dbReference>
<dbReference type="Proteomes" id="UP000696931">
    <property type="component" value="Unassembled WGS sequence"/>
</dbReference>
<dbReference type="CDD" id="cd00082">
    <property type="entry name" value="HisKA"/>
    <property type="match status" value="1"/>
</dbReference>
<evidence type="ECO:0000256" key="4">
    <source>
        <dbReference type="ARBA" id="ARBA00022679"/>
    </source>
</evidence>
<keyword evidence="7" id="KW-0067">ATP-binding</keyword>
<dbReference type="PRINTS" id="PR00344">
    <property type="entry name" value="BCTRLSENSOR"/>
</dbReference>
<dbReference type="Pfam" id="PF08448">
    <property type="entry name" value="PAS_4"/>
    <property type="match status" value="1"/>
</dbReference>
<comment type="catalytic activity">
    <reaction evidence="1">
        <text>ATP + protein L-histidine = ADP + protein N-phospho-L-histidine.</text>
        <dbReference type="EC" id="2.7.13.3"/>
    </reaction>
</comment>
<dbReference type="Pfam" id="PF02518">
    <property type="entry name" value="HATPase_c"/>
    <property type="match status" value="1"/>
</dbReference>
<evidence type="ECO:0000256" key="7">
    <source>
        <dbReference type="ARBA" id="ARBA00022840"/>
    </source>
</evidence>
<proteinExistence type="predicted"/>
<dbReference type="SUPFAM" id="SSF55874">
    <property type="entry name" value="ATPase domain of HSP90 chaperone/DNA topoisomerase II/histidine kinase"/>
    <property type="match status" value="1"/>
</dbReference>
<dbReference type="InterPro" id="IPR004358">
    <property type="entry name" value="Sig_transdc_His_kin-like_C"/>
</dbReference>
<evidence type="ECO:0000313" key="10">
    <source>
        <dbReference type="EMBL" id="MBI5169023.1"/>
    </source>
</evidence>
<dbReference type="InterPro" id="IPR003594">
    <property type="entry name" value="HATPase_dom"/>
</dbReference>
<dbReference type="SUPFAM" id="SSF47384">
    <property type="entry name" value="Homodimeric domain of signal transducing histidine kinase"/>
    <property type="match status" value="1"/>
</dbReference>
<accession>A0A933SC22</accession>
<dbReference type="Pfam" id="PF00512">
    <property type="entry name" value="HisKA"/>
    <property type="match status" value="1"/>
</dbReference>
<evidence type="ECO:0000256" key="8">
    <source>
        <dbReference type="ARBA" id="ARBA00023012"/>
    </source>
</evidence>
<gene>
    <name evidence="10" type="ORF">HZA61_06020</name>
</gene>
<dbReference type="Gene3D" id="3.30.450.20">
    <property type="entry name" value="PAS domain"/>
    <property type="match status" value="1"/>
</dbReference>
<dbReference type="PANTHER" id="PTHR43065:SF10">
    <property type="entry name" value="PEROXIDE STRESS-ACTIVATED HISTIDINE KINASE MAK3"/>
    <property type="match status" value="1"/>
</dbReference>
<feature type="domain" description="Histidine kinase" evidence="9">
    <location>
        <begin position="146"/>
        <end position="358"/>
    </location>
</feature>
<dbReference type="GO" id="GO:0005524">
    <property type="term" value="F:ATP binding"/>
    <property type="evidence" value="ECO:0007669"/>
    <property type="project" value="UniProtKB-KW"/>
</dbReference>
<dbReference type="Gene3D" id="1.10.287.130">
    <property type="match status" value="1"/>
</dbReference>
<dbReference type="GO" id="GO:0000155">
    <property type="term" value="F:phosphorelay sensor kinase activity"/>
    <property type="evidence" value="ECO:0007669"/>
    <property type="project" value="InterPro"/>
</dbReference>
<evidence type="ECO:0000256" key="2">
    <source>
        <dbReference type="ARBA" id="ARBA00012438"/>
    </source>
</evidence>
<dbReference type="SMART" id="SM00387">
    <property type="entry name" value="HATPase_c"/>
    <property type="match status" value="1"/>
</dbReference>
<dbReference type="SMART" id="SM00388">
    <property type="entry name" value="HisKA"/>
    <property type="match status" value="1"/>
</dbReference>
<sequence length="366" mass="40524">MRTDVVHRPAETETVERELPLPAMVLDTLEQGVVALDRERRVVYANRRIEELLSVETGTLMGLAGGRVFPGADARWLKGATRETRDFKIETEGRELTLKAESLPMRDEDGELTGSVILADAISETEDGEFQKKIDRLVSLGELSAYVAHEIRNPLTGIRTTVQFVASKFKPRDPRREDLDDVIKELDRIEQIITGLLLFARPPQARPQPCDVHMVLARTLDLMELQLGDAQVTVAREYAADLPQVWADPDLMQQVFLNLCLNAVQAMPQGGELTITTGVRRYRTRRSLVDVSIRDTGVGIPRDLMEKIFDPFFTTRSMGTGLGLPISVQIVREAGGVVTAKNNPSGGATLRVSLPVPAEPPGKPEE</sequence>
<name>A0A933SC22_UNCEI</name>
<evidence type="ECO:0000256" key="6">
    <source>
        <dbReference type="ARBA" id="ARBA00022777"/>
    </source>
</evidence>
<organism evidence="10 11">
    <name type="scientific">Eiseniibacteriota bacterium</name>
    <dbReference type="NCBI Taxonomy" id="2212470"/>
    <lineage>
        <taxon>Bacteria</taxon>
        <taxon>Candidatus Eiseniibacteriota</taxon>
    </lineage>
</organism>